<reference evidence="2" key="1">
    <citation type="submission" date="2021-03" db="EMBL/GenBank/DDBJ databases">
        <authorList>
            <person name="Tagirdzhanova G."/>
        </authorList>
    </citation>
    <scope>NUCLEOTIDE SEQUENCE</scope>
</reference>
<feature type="region of interest" description="Disordered" evidence="1">
    <location>
        <begin position="1"/>
        <end position="59"/>
    </location>
</feature>
<dbReference type="EMBL" id="CAJPDR010000048">
    <property type="protein sequence ID" value="CAF9911388.1"/>
    <property type="molecule type" value="Genomic_DNA"/>
</dbReference>
<evidence type="ECO:0000313" key="2">
    <source>
        <dbReference type="EMBL" id="CAF9911388.1"/>
    </source>
</evidence>
<organism evidence="2 3">
    <name type="scientific">Alectoria fallacina</name>
    <dbReference type="NCBI Taxonomy" id="1903189"/>
    <lineage>
        <taxon>Eukaryota</taxon>
        <taxon>Fungi</taxon>
        <taxon>Dikarya</taxon>
        <taxon>Ascomycota</taxon>
        <taxon>Pezizomycotina</taxon>
        <taxon>Lecanoromycetes</taxon>
        <taxon>OSLEUM clade</taxon>
        <taxon>Lecanoromycetidae</taxon>
        <taxon>Lecanorales</taxon>
        <taxon>Lecanorineae</taxon>
        <taxon>Parmeliaceae</taxon>
        <taxon>Alectoria</taxon>
    </lineage>
</organism>
<dbReference type="OrthoDB" id="10363410at2759"/>
<accession>A0A8H3ETG8</accession>
<evidence type="ECO:0000256" key="1">
    <source>
        <dbReference type="SAM" id="MobiDB-lite"/>
    </source>
</evidence>
<sequence>MRGRAATRGPILSTLDPTPASSSDSDPHSVPSPVSKPQPGSPRKRERHAGHLNGRDKPWEREPDKYVMMRCYRPGYDENSKFKVVVFETPVLITHLRLSEQNAAYEALLARAPAHKIPEYYNLQLSRLFDIREAIKSMTAIYQRGRDRERGADVVKSSTELLAAECIESEEAADSFRAYVKALKSREKLKARLKANERWVVRLLGICEREMYS</sequence>
<name>A0A8H3ETG8_9LECA</name>
<keyword evidence="3" id="KW-1185">Reference proteome</keyword>
<dbReference type="Proteomes" id="UP000664203">
    <property type="component" value="Unassembled WGS sequence"/>
</dbReference>
<dbReference type="AlphaFoldDB" id="A0A8H3ETG8"/>
<proteinExistence type="predicted"/>
<comment type="caution">
    <text evidence="2">The sequence shown here is derived from an EMBL/GenBank/DDBJ whole genome shotgun (WGS) entry which is preliminary data.</text>
</comment>
<gene>
    <name evidence="2" type="ORF">ALECFALPRED_007310</name>
</gene>
<feature type="compositionally biased region" description="Low complexity" evidence="1">
    <location>
        <begin position="16"/>
        <end position="33"/>
    </location>
</feature>
<evidence type="ECO:0000313" key="3">
    <source>
        <dbReference type="Proteomes" id="UP000664203"/>
    </source>
</evidence>
<protein>
    <submittedName>
        <fullName evidence="2">Uncharacterized protein</fullName>
    </submittedName>
</protein>